<dbReference type="PROSITE" id="PS50231">
    <property type="entry name" value="RICIN_B_LECTIN"/>
    <property type="match status" value="1"/>
</dbReference>
<feature type="domain" description="Ricin B lectin" evidence="3">
    <location>
        <begin position="312"/>
        <end position="435"/>
    </location>
</feature>
<dbReference type="CDD" id="cd23418">
    <property type="entry name" value="beta-trefoil_Ricin_XLN-like"/>
    <property type="match status" value="1"/>
</dbReference>
<dbReference type="STRING" id="40571.SAMN05660733_00034"/>
<dbReference type="GO" id="GO:0052689">
    <property type="term" value="F:carboxylic ester hydrolase activity"/>
    <property type="evidence" value="ECO:0007669"/>
    <property type="project" value="UniProtKB-ARBA"/>
</dbReference>
<accession>A0A1W1ZJY9</accession>
<proteinExistence type="inferred from homology"/>
<dbReference type="Gene3D" id="3.40.50.1820">
    <property type="entry name" value="alpha/beta hydrolase"/>
    <property type="match status" value="1"/>
</dbReference>
<dbReference type="InterPro" id="IPR041127">
    <property type="entry name" value="PET_hydrolase/cutinase-like"/>
</dbReference>
<evidence type="ECO:0000256" key="1">
    <source>
        <dbReference type="ARBA" id="ARBA00008645"/>
    </source>
</evidence>
<dbReference type="InterPro" id="IPR050261">
    <property type="entry name" value="FrsA_esterase"/>
</dbReference>
<evidence type="ECO:0000259" key="3">
    <source>
        <dbReference type="SMART" id="SM00458"/>
    </source>
</evidence>
<name>A0A1W1ZJY9_9PSEU</name>
<dbReference type="RefSeq" id="WP_084400763.1">
    <property type="nucleotide sequence ID" value="NZ_FWYC01000003.1"/>
</dbReference>
<evidence type="ECO:0000256" key="2">
    <source>
        <dbReference type="ARBA" id="ARBA00022801"/>
    </source>
</evidence>
<keyword evidence="2 4" id="KW-0378">Hydrolase</keyword>
<dbReference type="PANTHER" id="PTHR22946:SF9">
    <property type="entry name" value="POLYKETIDE TRANSFERASE AF380"/>
    <property type="match status" value="1"/>
</dbReference>
<dbReference type="EMBL" id="FWYC01000003">
    <property type="protein sequence ID" value="SMC48522.1"/>
    <property type="molecule type" value="Genomic_DNA"/>
</dbReference>
<dbReference type="InterPro" id="IPR000772">
    <property type="entry name" value="Ricin_B_lectin"/>
</dbReference>
<gene>
    <name evidence="4" type="ORF">SAMN05660733_00034</name>
</gene>
<dbReference type="OrthoDB" id="1466228at2"/>
<dbReference type="Proteomes" id="UP000192840">
    <property type="component" value="Unassembled WGS sequence"/>
</dbReference>
<dbReference type="PANTHER" id="PTHR22946">
    <property type="entry name" value="DIENELACTONE HYDROLASE DOMAIN-CONTAINING PROTEIN-RELATED"/>
    <property type="match status" value="1"/>
</dbReference>
<sequence>MSQIQLSSPEPSVQRGSGHVSGPLRGAVIACAVALGLLASTVAVGSASAADNPHQRGPNPTQASISANRGTFATAETSVGSGNGFGAAKIYYPTDTSQGTFGAIAVSPGYTATWAAEGAWMGHWLASFGFVVIGIDTINRNDFDVARGTQLLAALDYLTQRSSVRTRVDPHRLAVMGHSMGGGGTISAALRRPTLKAAIGLAPYSPSQTTTGMQVPTMLLAGQNDGTSTPASIITLHNNIPASTEKAYLELTGAGHGFPTSSNSVVTRKVIPWMKIFIDQDTRYTQFLCPLQDWTGIRSYRNSCPLLPNDPGTTFSLAGSASGKCVDVPGRVRTNGTGLIIWTCNGAANQHWTRTAAGELWIYGNSKCMDASGQGARVTINSCNGGSGQKWTVGTNGTVTNAASAGCLDTGGTADNAPVIVNTCNGGSGQIWIKRS</sequence>
<keyword evidence="5" id="KW-1185">Reference proteome</keyword>
<dbReference type="SUPFAM" id="SSF50370">
    <property type="entry name" value="Ricin B-like lectins"/>
    <property type="match status" value="1"/>
</dbReference>
<dbReference type="InterPro" id="IPR029058">
    <property type="entry name" value="AB_hydrolase_fold"/>
</dbReference>
<evidence type="ECO:0000313" key="4">
    <source>
        <dbReference type="EMBL" id="SMC48522.1"/>
    </source>
</evidence>
<comment type="similarity">
    <text evidence="1">Belongs to the AB hydrolase superfamily.</text>
</comment>
<dbReference type="Pfam" id="PF00652">
    <property type="entry name" value="Ricin_B_lectin"/>
    <property type="match status" value="1"/>
</dbReference>
<dbReference type="AlphaFoldDB" id="A0A1W1ZJY9"/>
<evidence type="ECO:0000313" key="5">
    <source>
        <dbReference type="Proteomes" id="UP000192840"/>
    </source>
</evidence>
<reference evidence="5" key="1">
    <citation type="submission" date="2017-04" db="EMBL/GenBank/DDBJ databases">
        <authorList>
            <person name="Varghese N."/>
            <person name="Submissions S."/>
        </authorList>
    </citation>
    <scope>NUCLEOTIDE SEQUENCE [LARGE SCALE GENOMIC DNA]</scope>
    <source>
        <strain evidence="5">DSM 44073</strain>
    </source>
</reference>
<organism evidence="4 5">
    <name type="scientific">Lentzea albidocapillata</name>
    <dbReference type="NCBI Taxonomy" id="40571"/>
    <lineage>
        <taxon>Bacteria</taxon>
        <taxon>Bacillati</taxon>
        <taxon>Actinomycetota</taxon>
        <taxon>Actinomycetes</taxon>
        <taxon>Pseudonocardiales</taxon>
        <taxon>Pseudonocardiaceae</taxon>
        <taxon>Lentzea</taxon>
    </lineage>
</organism>
<dbReference type="Gene3D" id="2.80.10.50">
    <property type="match status" value="1"/>
</dbReference>
<dbReference type="InterPro" id="IPR035992">
    <property type="entry name" value="Ricin_B-like_lectins"/>
</dbReference>
<dbReference type="eggNOG" id="COG1073">
    <property type="taxonomic scope" value="Bacteria"/>
</dbReference>
<dbReference type="Pfam" id="PF12740">
    <property type="entry name" value="PETase"/>
    <property type="match status" value="1"/>
</dbReference>
<dbReference type="SMART" id="SM00458">
    <property type="entry name" value="RICIN"/>
    <property type="match status" value="1"/>
</dbReference>
<protein>
    <submittedName>
        <fullName evidence="4">Dienelactone hydrolase and related enzymes</fullName>
    </submittedName>
</protein>
<dbReference type="SUPFAM" id="SSF53474">
    <property type="entry name" value="alpha/beta-Hydrolases"/>
    <property type="match status" value="1"/>
</dbReference>